<dbReference type="PhylomeDB" id="B3S054"/>
<dbReference type="SUPFAM" id="SSF47769">
    <property type="entry name" value="SAM/Pointed domain"/>
    <property type="match status" value="1"/>
</dbReference>
<proteinExistence type="predicted"/>
<dbReference type="CTD" id="6754684"/>
<dbReference type="KEGG" id="tad:TRIADDRAFT_17972"/>
<dbReference type="InParanoid" id="B3S054"/>
<dbReference type="Gene3D" id="1.10.150.50">
    <property type="entry name" value="Transcription Factor, Ets-1"/>
    <property type="match status" value="1"/>
</dbReference>
<feature type="domain" description="SAM" evidence="1">
    <location>
        <begin position="4"/>
        <end position="59"/>
    </location>
</feature>
<reference evidence="2 3" key="1">
    <citation type="journal article" date="2008" name="Nature">
        <title>The Trichoplax genome and the nature of placozoans.</title>
        <authorList>
            <person name="Srivastava M."/>
            <person name="Begovic E."/>
            <person name="Chapman J."/>
            <person name="Putnam N.H."/>
            <person name="Hellsten U."/>
            <person name="Kawashima T."/>
            <person name="Kuo A."/>
            <person name="Mitros T."/>
            <person name="Salamov A."/>
            <person name="Carpenter M.L."/>
            <person name="Signorovitch A.Y."/>
            <person name="Moreno M.A."/>
            <person name="Kamm K."/>
            <person name="Grimwood J."/>
            <person name="Schmutz J."/>
            <person name="Shapiro H."/>
            <person name="Grigoriev I.V."/>
            <person name="Buss L.W."/>
            <person name="Schierwater B."/>
            <person name="Dellaporta S.L."/>
            <person name="Rokhsar D.S."/>
        </authorList>
    </citation>
    <scope>NUCLEOTIDE SEQUENCE [LARGE SCALE GENOMIC DNA]</scope>
    <source>
        <strain evidence="2 3">Grell-BS-1999</strain>
    </source>
</reference>
<dbReference type="PANTHER" id="PTHR12247">
    <property type="entry name" value="POLYCOMB GROUP PROTEIN"/>
    <property type="match status" value="1"/>
</dbReference>
<dbReference type="Pfam" id="PF00536">
    <property type="entry name" value="SAM_1"/>
    <property type="match status" value="1"/>
</dbReference>
<dbReference type="PANTHER" id="PTHR12247:SF138">
    <property type="entry name" value="POLYHOMEOTIC DISTAL, ISOFORM A-RELATED"/>
    <property type="match status" value="1"/>
</dbReference>
<evidence type="ECO:0000259" key="1">
    <source>
        <dbReference type="Pfam" id="PF00536"/>
    </source>
</evidence>
<evidence type="ECO:0000313" key="2">
    <source>
        <dbReference type="EMBL" id="EDV24332.1"/>
    </source>
</evidence>
<feature type="non-terminal residue" evidence="2">
    <location>
        <position position="59"/>
    </location>
</feature>
<feature type="non-terminal residue" evidence="2">
    <location>
        <position position="1"/>
    </location>
</feature>
<dbReference type="eggNOG" id="KOG4333">
    <property type="taxonomic scope" value="Eukaryota"/>
</dbReference>
<organism evidence="2 3">
    <name type="scientific">Trichoplax adhaerens</name>
    <name type="common">Trichoplax reptans</name>
    <dbReference type="NCBI Taxonomy" id="10228"/>
    <lineage>
        <taxon>Eukaryota</taxon>
        <taxon>Metazoa</taxon>
        <taxon>Placozoa</taxon>
        <taxon>Uniplacotomia</taxon>
        <taxon>Trichoplacea</taxon>
        <taxon>Trichoplacidae</taxon>
        <taxon>Trichoplax</taxon>
    </lineage>
</organism>
<dbReference type="HOGENOM" id="CLU_179421_1_0_1"/>
<evidence type="ECO:0000313" key="3">
    <source>
        <dbReference type="Proteomes" id="UP000009022"/>
    </source>
</evidence>
<dbReference type="InterPro" id="IPR013761">
    <property type="entry name" value="SAM/pointed_sf"/>
</dbReference>
<dbReference type="InterPro" id="IPR001660">
    <property type="entry name" value="SAM"/>
</dbReference>
<accession>B3S054</accession>
<dbReference type="Proteomes" id="UP000009022">
    <property type="component" value="Unassembled WGS sequence"/>
</dbReference>
<sequence>PLADWDVDDVYNFVSQILSSDEIANIFREHEICGEALSLLNENHMLSTMNIKLGPALKI</sequence>
<keyword evidence="3" id="KW-1185">Reference proteome</keyword>
<dbReference type="AlphaFoldDB" id="B3S054"/>
<gene>
    <name evidence="2" type="ORF">TRIADDRAFT_17972</name>
</gene>
<dbReference type="InterPro" id="IPR050548">
    <property type="entry name" value="PcG_chromatin_remod_factors"/>
</dbReference>
<name>B3S054_TRIAD</name>
<protein>
    <recommendedName>
        <fullName evidence="1">SAM domain-containing protein</fullName>
    </recommendedName>
</protein>
<dbReference type="GeneID" id="6754684"/>
<dbReference type="EMBL" id="DS985246">
    <property type="protein sequence ID" value="EDV24332.1"/>
    <property type="molecule type" value="Genomic_DNA"/>
</dbReference>
<dbReference type="RefSeq" id="XP_002113858.1">
    <property type="nucleotide sequence ID" value="XM_002113822.1"/>
</dbReference>
<dbReference type="OrthoDB" id="2390104at2759"/>
<dbReference type="CDD" id="cd09509">
    <property type="entry name" value="SAM_Polycomb"/>
    <property type="match status" value="1"/>
</dbReference>